<evidence type="ECO:0000256" key="5">
    <source>
        <dbReference type="ARBA" id="ARBA00023157"/>
    </source>
</evidence>
<dbReference type="AlphaFoldDB" id="A0A7R9FSA4"/>
<keyword evidence="5" id="KW-1015">Disulfide bond</keyword>
<dbReference type="InterPro" id="IPR000668">
    <property type="entry name" value="Peptidase_C1A_C"/>
</dbReference>
<dbReference type="InterPro" id="IPR013128">
    <property type="entry name" value="Peptidase_C1A"/>
</dbReference>
<proteinExistence type="inferred from homology"/>
<evidence type="ECO:0000256" key="4">
    <source>
        <dbReference type="ARBA" id="ARBA00022807"/>
    </source>
</evidence>
<dbReference type="Proteomes" id="UP000677054">
    <property type="component" value="Unassembled WGS sequence"/>
</dbReference>
<evidence type="ECO:0000256" key="2">
    <source>
        <dbReference type="ARBA" id="ARBA00022670"/>
    </source>
</evidence>
<evidence type="ECO:0000256" key="1">
    <source>
        <dbReference type="ARBA" id="ARBA00008455"/>
    </source>
</evidence>
<evidence type="ECO:0000313" key="8">
    <source>
        <dbReference type="Proteomes" id="UP000677054"/>
    </source>
</evidence>
<dbReference type="EMBL" id="LR904930">
    <property type="protein sequence ID" value="CAD7253184.1"/>
    <property type="molecule type" value="Genomic_DNA"/>
</dbReference>
<sequence>MNRAHQEFLKNMNGFQGVPPKPKILAAKPIEPVPDDVPERFDWRSKGAVTHVKEQGQCGACWAFSTTGSLEAQIFKRTGKLVPLSEQNLIDCSKTHGNFGCYGGWMKNAFQYIQENGIETGEAYPYEQKDGVCRYNSSNIGAIITGYESVTKDERELKRAVATIGPISIAINDSPLSFQSYEH</sequence>
<dbReference type="GO" id="GO:0008234">
    <property type="term" value="F:cysteine-type peptidase activity"/>
    <property type="evidence" value="ECO:0007669"/>
    <property type="project" value="UniProtKB-KW"/>
</dbReference>
<dbReference type="InterPro" id="IPR039417">
    <property type="entry name" value="Peptidase_C1A_papain-like"/>
</dbReference>
<keyword evidence="4" id="KW-0788">Thiol protease</keyword>
<dbReference type="FunFam" id="3.90.70.10:FF:000332">
    <property type="entry name" value="Cathepsin L1"/>
    <property type="match status" value="1"/>
</dbReference>
<dbReference type="PANTHER" id="PTHR12411">
    <property type="entry name" value="CYSTEINE PROTEASE FAMILY C1-RELATED"/>
    <property type="match status" value="1"/>
</dbReference>
<dbReference type="CDD" id="cd02248">
    <property type="entry name" value="Peptidase_C1A"/>
    <property type="match status" value="1"/>
</dbReference>
<organism evidence="7">
    <name type="scientific">Darwinula stevensoni</name>
    <dbReference type="NCBI Taxonomy" id="69355"/>
    <lineage>
        <taxon>Eukaryota</taxon>
        <taxon>Metazoa</taxon>
        <taxon>Ecdysozoa</taxon>
        <taxon>Arthropoda</taxon>
        <taxon>Crustacea</taxon>
        <taxon>Oligostraca</taxon>
        <taxon>Ostracoda</taxon>
        <taxon>Podocopa</taxon>
        <taxon>Podocopida</taxon>
        <taxon>Darwinulocopina</taxon>
        <taxon>Darwinuloidea</taxon>
        <taxon>Darwinulidae</taxon>
        <taxon>Darwinula</taxon>
    </lineage>
</organism>
<protein>
    <recommendedName>
        <fullName evidence="6">Peptidase C1A papain C-terminal domain-containing protein</fullName>
    </recommendedName>
</protein>
<feature type="non-terminal residue" evidence="7">
    <location>
        <position position="183"/>
    </location>
</feature>
<dbReference type="InterPro" id="IPR000169">
    <property type="entry name" value="Pept_cys_AS"/>
</dbReference>
<dbReference type="SUPFAM" id="SSF54001">
    <property type="entry name" value="Cysteine proteinases"/>
    <property type="match status" value="1"/>
</dbReference>
<evidence type="ECO:0000256" key="3">
    <source>
        <dbReference type="ARBA" id="ARBA00022801"/>
    </source>
</evidence>
<reference evidence="7" key="1">
    <citation type="submission" date="2020-11" db="EMBL/GenBank/DDBJ databases">
        <authorList>
            <person name="Tran Van P."/>
        </authorList>
    </citation>
    <scope>NUCLEOTIDE SEQUENCE</scope>
</reference>
<dbReference type="EMBL" id="CAJPEV010005413">
    <property type="protein sequence ID" value="CAG0903130.1"/>
    <property type="molecule type" value="Genomic_DNA"/>
</dbReference>
<dbReference type="PROSITE" id="PS00139">
    <property type="entry name" value="THIOL_PROTEASE_CYS"/>
    <property type="match status" value="1"/>
</dbReference>
<dbReference type="InterPro" id="IPR038765">
    <property type="entry name" value="Papain-like_cys_pep_sf"/>
</dbReference>
<dbReference type="GO" id="GO:0006508">
    <property type="term" value="P:proteolysis"/>
    <property type="evidence" value="ECO:0007669"/>
    <property type="project" value="UniProtKB-KW"/>
</dbReference>
<accession>A0A7R9FSA4</accession>
<dbReference type="SMART" id="SM00645">
    <property type="entry name" value="Pept_C1"/>
    <property type="match status" value="1"/>
</dbReference>
<dbReference type="Gene3D" id="3.90.70.10">
    <property type="entry name" value="Cysteine proteinases"/>
    <property type="match status" value="1"/>
</dbReference>
<keyword evidence="2" id="KW-0645">Protease</keyword>
<evidence type="ECO:0000259" key="6">
    <source>
        <dbReference type="SMART" id="SM00645"/>
    </source>
</evidence>
<evidence type="ECO:0000313" key="7">
    <source>
        <dbReference type="EMBL" id="CAD7253184.1"/>
    </source>
</evidence>
<keyword evidence="8" id="KW-1185">Reference proteome</keyword>
<keyword evidence="3" id="KW-0378">Hydrolase</keyword>
<name>A0A7R9FSA4_9CRUS</name>
<comment type="similarity">
    <text evidence="1">Belongs to the peptidase C1 family.</text>
</comment>
<feature type="domain" description="Peptidase C1A papain C-terminal" evidence="6">
    <location>
        <begin position="37"/>
        <end position="183"/>
    </location>
</feature>
<gene>
    <name evidence="7" type="ORF">DSTB1V02_LOCUS12934</name>
</gene>
<dbReference type="Pfam" id="PF00112">
    <property type="entry name" value="Peptidase_C1"/>
    <property type="match status" value="1"/>
</dbReference>
<dbReference type="OrthoDB" id="10263972at2759"/>